<dbReference type="CDD" id="cd10918">
    <property type="entry name" value="CE4_NodB_like_5s_6s"/>
    <property type="match status" value="1"/>
</dbReference>
<name>A0ABS7SIT2_9BURK</name>
<proteinExistence type="predicted"/>
<dbReference type="SUPFAM" id="SSF88713">
    <property type="entry name" value="Glycoside hydrolase/deacetylase"/>
    <property type="match status" value="1"/>
</dbReference>
<evidence type="ECO:0000313" key="4">
    <source>
        <dbReference type="EMBL" id="MBZ2206125.1"/>
    </source>
</evidence>
<dbReference type="PANTHER" id="PTHR34216:SF3">
    <property type="entry name" value="POLY-BETA-1,6-N-ACETYL-D-GLUCOSAMINE N-DEACETYLASE"/>
    <property type="match status" value="1"/>
</dbReference>
<evidence type="ECO:0000259" key="3">
    <source>
        <dbReference type="Pfam" id="PF01522"/>
    </source>
</evidence>
<keyword evidence="2" id="KW-0732">Signal</keyword>
<comment type="subcellular location">
    <subcellularLocation>
        <location evidence="1">Secreted</location>
    </subcellularLocation>
</comment>
<evidence type="ECO:0000256" key="1">
    <source>
        <dbReference type="ARBA" id="ARBA00004613"/>
    </source>
</evidence>
<keyword evidence="5" id="KW-1185">Reference proteome</keyword>
<evidence type="ECO:0000256" key="2">
    <source>
        <dbReference type="ARBA" id="ARBA00022729"/>
    </source>
</evidence>
<dbReference type="Pfam" id="PF01522">
    <property type="entry name" value="Polysacc_deac_1"/>
    <property type="match status" value="1"/>
</dbReference>
<gene>
    <name evidence="4" type="ORF">I4X03_002500</name>
</gene>
<protein>
    <submittedName>
        <fullName evidence="4">Polysaccharide deacetylase family protein</fullName>
    </submittedName>
</protein>
<dbReference type="Proteomes" id="UP000809349">
    <property type="component" value="Unassembled WGS sequence"/>
</dbReference>
<comment type="caution">
    <text evidence="4">The sequence shown here is derived from an EMBL/GenBank/DDBJ whole genome shotgun (WGS) entry which is preliminary data.</text>
</comment>
<sequence>MSKQLKLSFLSAARTLGVFKLFRRLTQSQLRILCYHGGAIGDESEYNGKLFFSKKTFEQRMKWLREKGFNVVTLDDAVKSAAGQRASPPLATVITFDDGWYSTGSELLPVLDQLAMPSTLYLCTSHVLEGTPVADVAARYIIWKSELKDVTLQGYALAVDGQYALSAAPVREQLGQKVAAWIEGFGSDKVAASDALEQFAKDMQVSSADLQLGSRRFQYMTGEELRALSARGCAIELHGHVHRYPKGDPAALKNDLRLCSESIQGLGLPVPKHYCYPSGSFDADAPVALGELGVVSATTCIPGLISKAENDQAYFLPRFLDGRDVEMLEFEAEMSGFSEFLRRVTGRAASPAYS</sequence>
<dbReference type="EMBL" id="JAFBIL020000001">
    <property type="protein sequence ID" value="MBZ2206125.1"/>
    <property type="molecule type" value="Genomic_DNA"/>
</dbReference>
<evidence type="ECO:0000313" key="5">
    <source>
        <dbReference type="Proteomes" id="UP000809349"/>
    </source>
</evidence>
<feature type="domain" description="NodB homology" evidence="3">
    <location>
        <begin position="222"/>
        <end position="294"/>
    </location>
</feature>
<dbReference type="InterPro" id="IPR011330">
    <property type="entry name" value="Glyco_hydro/deAcase_b/a-brl"/>
</dbReference>
<dbReference type="Gene3D" id="3.20.20.370">
    <property type="entry name" value="Glycoside hydrolase/deacetylase"/>
    <property type="match status" value="1"/>
</dbReference>
<reference evidence="4 5" key="1">
    <citation type="submission" date="2021-01" db="EMBL/GenBank/DDBJ databases">
        <authorList>
            <person name="Ruan W."/>
            <person name="Khan S.A."/>
            <person name="Jeon C.O."/>
        </authorList>
    </citation>
    <scope>NUCLEOTIDE SEQUENCE [LARGE SCALE GENOMIC DNA]</scope>
    <source>
        <strain evidence="4 5">R798</strain>
    </source>
</reference>
<dbReference type="InterPro" id="IPR051398">
    <property type="entry name" value="Polysacch_Deacetylase"/>
</dbReference>
<accession>A0ABS7SIT2</accession>
<organism evidence="4 5">
    <name type="scientific">Massilia soli</name>
    <dbReference type="NCBI Taxonomy" id="2792854"/>
    <lineage>
        <taxon>Bacteria</taxon>
        <taxon>Pseudomonadati</taxon>
        <taxon>Pseudomonadota</taxon>
        <taxon>Betaproteobacteria</taxon>
        <taxon>Burkholderiales</taxon>
        <taxon>Oxalobacteraceae</taxon>
        <taxon>Telluria group</taxon>
        <taxon>Massilia</taxon>
    </lineage>
</organism>
<dbReference type="InterPro" id="IPR002509">
    <property type="entry name" value="NODB_dom"/>
</dbReference>
<dbReference type="PANTHER" id="PTHR34216">
    <property type="match status" value="1"/>
</dbReference>
<reference evidence="4 5" key="2">
    <citation type="submission" date="2021-08" db="EMBL/GenBank/DDBJ databases">
        <title>Massilia sp. R798.</title>
        <authorList>
            <person name="Baek J.H."/>
            <person name="Jung H.S."/>
            <person name="Kim K.R."/>
            <person name="Jeon C.O."/>
        </authorList>
    </citation>
    <scope>NUCLEOTIDE SEQUENCE [LARGE SCALE GENOMIC DNA]</scope>
    <source>
        <strain evidence="4 5">R798</strain>
    </source>
</reference>
<dbReference type="RefSeq" id="WP_223465109.1">
    <property type="nucleotide sequence ID" value="NZ_JAFBIL020000001.1"/>
</dbReference>